<dbReference type="PANTHER" id="PTHR12993:SF30">
    <property type="entry name" value="N-ACETYL-ALPHA-D-GLUCOSAMINYL L-MALATE DEACETYLASE 1"/>
    <property type="match status" value="1"/>
</dbReference>
<evidence type="ECO:0000313" key="2">
    <source>
        <dbReference type="Proteomes" id="UP000262583"/>
    </source>
</evidence>
<dbReference type="PANTHER" id="PTHR12993">
    <property type="entry name" value="N-ACETYLGLUCOSAMINYL-PHOSPHATIDYLINOSITOL DE-N-ACETYLASE-RELATED"/>
    <property type="match status" value="1"/>
</dbReference>
<accession>A0A2Z4Y686</accession>
<organism evidence="1 2">
    <name type="scientific">Sumerlaea chitinivorans</name>
    <dbReference type="NCBI Taxonomy" id="2250252"/>
    <lineage>
        <taxon>Bacteria</taxon>
        <taxon>Candidatus Sumerlaeota</taxon>
        <taxon>Candidatus Sumerlaeia</taxon>
        <taxon>Candidatus Sumerlaeales</taxon>
        <taxon>Candidatus Sumerlaeaceae</taxon>
        <taxon>Candidatus Sumerlaea</taxon>
    </lineage>
</organism>
<dbReference type="SUPFAM" id="SSF102588">
    <property type="entry name" value="LmbE-like"/>
    <property type="match status" value="1"/>
</dbReference>
<evidence type="ECO:0000313" key="1">
    <source>
        <dbReference type="EMBL" id="AXA35955.1"/>
    </source>
</evidence>
<dbReference type="Pfam" id="PF02585">
    <property type="entry name" value="PIG-L"/>
    <property type="match status" value="1"/>
</dbReference>
<protein>
    <submittedName>
        <fullName evidence="1">Lmbe-related protein</fullName>
    </submittedName>
</protein>
<reference evidence="1 2" key="1">
    <citation type="submission" date="2018-05" db="EMBL/GenBank/DDBJ databases">
        <title>A metagenomic window into the 2 km-deep terrestrial subsurface aquifer revealed taxonomically and functionally diverse microbial community comprising novel uncultured bacterial lineages.</title>
        <authorList>
            <person name="Kadnikov V.V."/>
            <person name="Mardanov A.V."/>
            <person name="Beletsky A.V."/>
            <person name="Banks D."/>
            <person name="Pimenov N.V."/>
            <person name="Frank Y.A."/>
            <person name="Karnachuk O.V."/>
            <person name="Ravin N.V."/>
        </authorList>
    </citation>
    <scope>NUCLEOTIDE SEQUENCE [LARGE SCALE GENOMIC DNA]</scope>
    <source>
        <strain evidence="1">BY</strain>
    </source>
</reference>
<name>A0A2Z4Y686_SUMC1</name>
<dbReference type="AlphaFoldDB" id="A0A2Z4Y686"/>
<dbReference type="InterPro" id="IPR003737">
    <property type="entry name" value="GlcNAc_PI_deacetylase-related"/>
</dbReference>
<dbReference type="GO" id="GO:0016811">
    <property type="term" value="F:hydrolase activity, acting on carbon-nitrogen (but not peptide) bonds, in linear amides"/>
    <property type="evidence" value="ECO:0007669"/>
    <property type="project" value="TreeGrafter"/>
</dbReference>
<sequence>MTKTEATRSDFNYDVLAIGAHPDDVEHMIGGTLLRLRDQGKRICIAHMTHGEAGTHGSAALRDEEARAAAAYLGADVYWLDFPDTKIENTVEARLKMVRFIREIRPRLILCHYYHYPLMHPDHEATGEIVRSAFRLSRFKNVETGNEPFWIPNIVYYLFPETVRASFVVDVTDYMDRWEKLARCYASQLEGISRYYERLITRKRAAGLLIDVPFGEAFYCDRPLNATLTDLTTL</sequence>
<dbReference type="EMBL" id="CP030759">
    <property type="protein sequence ID" value="AXA35955.1"/>
    <property type="molecule type" value="Genomic_DNA"/>
</dbReference>
<proteinExistence type="predicted"/>
<dbReference type="KEGG" id="schv:BRCON_1178"/>
<gene>
    <name evidence="1" type="ORF">BRCON_1178</name>
</gene>
<dbReference type="InterPro" id="IPR024078">
    <property type="entry name" value="LmbE-like_dom_sf"/>
</dbReference>
<dbReference type="Gene3D" id="3.40.50.10320">
    <property type="entry name" value="LmbE-like"/>
    <property type="match status" value="1"/>
</dbReference>
<dbReference type="Proteomes" id="UP000262583">
    <property type="component" value="Chromosome"/>
</dbReference>